<dbReference type="Gene3D" id="3.40.50.300">
    <property type="entry name" value="P-loop containing nucleotide triphosphate hydrolases"/>
    <property type="match status" value="1"/>
</dbReference>
<dbReference type="SUPFAM" id="SSF52540">
    <property type="entry name" value="P-loop containing nucleoside triphosphate hydrolases"/>
    <property type="match status" value="1"/>
</dbReference>
<keyword evidence="2 7" id="KW-0812">Transmembrane</keyword>
<protein>
    <submittedName>
        <fullName evidence="9">ATP-binding cassette, subfamily B</fullName>
    </submittedName>
</protein>
<name>A0A1H1MB67_9ACTN</name>
<dbReference type="InterPro" id="IPR003593">
    <property type="entry name" value="AAA+_ATPase"/>
</dbReference>
<dbReference type="PROSITE" id="PS00211">
    <property type="entry name" value="ABC_TRANSPORTER_1"/>
    <property type="match status" value="1"/>
</dbReference>
<dbReference type="Pfam" id="PF00005">
    <property type="entry name" value="ABC_tran"/>
    <property type="match status" value="1"/>
</dbReference>
<dbReference type="GO" id="GO:0005524">
    <property type="term" value="F:ATP binding"/>
    <property type="evidence" value="ECO:0007669"/>
    <property type="project" value="UniProtKB-KW"/>
</dbReference>
<feature type="transmembrane region" description="Helical" evidence="7">
    <location>
        <begin position="28"/>
        <end position="52"/>
    </location>
</feature>
<evidence type="ECO:0000256" key="6">
    <source>
        <dbReference type="ARBA" id="ARBA00023136"/>
    </source>
</evidence>
<dbReference type="InterPro" id="IPR003439">
    <property type="entry name" value="ABC_transporter-like_ATP-bd"/>
</dbReference>
<dbReference type="InterPro" id="IPR036640">
    <property type="entry name" value="ABC1_TM_sf"/>
</dbReference>
<dbReference type="InterPro" id="IPR039421">
    <property type="entry name" value="Type_1_exporter"/>
</dbReference>
<keyword evidence="4 9" id="KW-0067">ATP-binding</keyword>
<sequence length="579" mass="61801">MTKIGAFRAAVDASVYSVRRAWGYSPTWLLWVSVGYLVLAITPAAQVLVVSWLVETSGGTAREYVPPLLVLTVLLGLGQAMTQNTNLIGQRTANRLRAYYQDELMRAVAALPPQRVGQAQTNATIQGCRSSLGDLGRLASSVVASVGALVTAAALCVSVWKISPVAGVLVVAALVPNLLVFAWEAKMQDAAFVPYGEWERRSEYAVEQLVGQRTATELATLGSGAVVAEVADTRRRTADAILDRILLLLTRSGTISGGGTAMLLGGALAGVVVGGSRGAGIAAGIVGVLSGVAATRDAGFSFGDLISFAPKVRAYRQFVESVPRSADTQSRADAQSVDVRRLTVTYPGSERPAIRELSLSAEKGQIIALVGVNGAGKTTAINTILGLLEPDAGAVAVDGVDAAALPLAARLGYFGLLTQEFGRYEFTVRDNVRIGRPDGRATDDEIWQALDSAHAGDFVRRLKDGLDTQLGSQFGGVGLSGGQWQRLALARIYLRDAPIWILDEPTSAIDAEAEQQIFAELQRTRSDRITIVVSHRAWTLKGMDHIYVLDQGRIVEHGTYEQLITQQRRFSQIFAEQVA</sequence>
<dbReference type="InterPro" id="IPR027417">
    <property type="entry name" value="P-loop_NTPase"/>
</dbReference>
<evidence type="ECO:0000256" key="3">
    <source>
        <dbReference type="ARBA" id="ARBA00022741"/>
    </source>
</evidence>
<feature type="transmembrane region" description="Helical" evidence="7">
    <location>
        <begin position="64"/>
        <end position="82"/>
    </location>
</feature>
<dbReference type="GO" id="GO:0016887">
    <property type="term" value="F:ATP hydrolysis activity"/>
    <property type="evidence" value="ECO:0007669"/>
    <property type="project" value="InterPro"/>
</dbReference>
<keyword evidence="3" id="KW-0547">Nucleotide-binding</keyword>
<dbReference type="OrthoDB" id="9806127at2"/>
<feature type="transmembrane region" description="Helical" evidence="7">
    <location>
        <begin position="138"/>
        <end position="160"/>
    </location>
</feature>
<dbReference type="InterPro" id="IPR017871">
    <property type="entry name" value="ABC_transporter-like_CS"/>
</dbReference>
<evidence type="ECO:0000256" key="2">
    <source>
        <dbReference type="ARBA" id="ARBA00022692"/>
    </source>
</evidence>
<evidence type="ECO:0000256" key="4">
    <source>
        <dbReference type="ARBA" id="ARBA00022840"/>
    </source>
</evidence>
<dbReference type="AlphaFoldDB" id="A0A1H1MB67"/>
<evidence type="ECO:0000259" key="8">
    <source>
        <dbReference type="PROSITE" id="PS50893"/>
    </source>
</evidence>
<keyword evidence="5 7" id="KW-1133">Transmembrane helix</keyword>
<dbReference type="STRING" id="117157.SAMN04489717_0751"/>
<dbReference type="PANTHER" id="PTHR24221">
    <property type="entry name" value="ATP-BINDING CASSETTE SUB-FAMILY B"/>
    <property type="match status" value="1"/>
</dbReference>
<dbReference type="GO" id="GO:0005886">
    <property type="term" value="C:plasma membrane"/>
    <property type="evidence" value="ECO:0007669"/>
    <property type="project" value="UniProtKB-SubCell"/>
</dbReference>
<dbReference type="PANTHER" id="PTHR24221:SF590">
    <property type="entry name" value="COMPONENT LINKED WITH THE ASSEMBLY OF CYTOCHROME' TRANSPORT TRANSMEMBRANE ATP-BINDING PROTEIN ABC TRANSPORTER CYDD-RELATED"/>
    <property type="match status" value="1"/>
</dbReference>
<proteinExistence type="predicted"/>
<evidence type="ECO:0000256" key="1">
    <source>
        <dbReference type="ARBA" id="ARBA00004651"/>
    </source>
</evidence>
<keyword evidence="6 7" id="KW-0472">Membrane</keyword>
<evidence type="ECO:0000256" key="7">
    <source>
        <dbReference type="SAM" id="Phobius"/>
    </source>
</evidence>
<evidence type="ECO:0000256" key="5">
    <source>
        <dbReference type="ARBA" id="ARBA00022989"/>
    </source>
</evidence>
<keyword evidence="10" id="KW-1185">Reference proteome</keyword>
<gene>
    <name evidence="9" type="ORF">SAMN04489717_0751</name>
</gene>
<dbReference type="Proteomes" id="UP000198983">
    <property type="component" value="Chromosome I"/>
</dbReference>
<dbReference type="SUPFAM" id="SSF90123">
    <property type="entry name" value="ABC transporter transmembrane region"/>
    <property type="match status" value="1"/>
</dbReference>
<dbReference type="GO" id="GO:0042626">
    <property type="term" value="F:ATPase-coupled transmembrane transporter activity"/>
    <property type="evidence" value="ECO:0007669"/>
    <property type="project" value="TreeGrafter"/>
</dbReference>
<dbReference type="RefSeq" id="WP_157728194.1">
    <property type="nucleotide sequence ID" value="NZ_LT629732.1"/>
</dbReference>
<comment type="subcellular location">
    <subcellularLocation>
        <location evidence="1">Cell membrane</location>
        <topology evidence="1">Multi-pass membrane protein</topology>
    </subcellularLocation>
</comment>
<reference evidence="9 10" key="1">
    <citation type="submission" date="2016-10" db="EMBL/GenBank/DDBJ databases">
        <authorList>
            <person name="de Groot N.N."/>
        </authorList>
    </citation>
    <scope>NUCLEOTIDE SEQUENCE [LARGE SCALE GENOMIC DNA]</scope>
    <source>
        <strain evidence="9 10">DSM 22024</strain>
    </source>
</reference>
<dbReference type="EMBL" id="LT629732">
    <property type="protein sequence ID" value="SDR83986.1"/>
    <property type="molecule type" value="Genomic_DNA"/>
</dbReference>
<feature type="domain" description="ABC transporter" evidence="8">
    <location>
        <begin position="339"/>
        <end position="576"/>
    </location>
</feature>
<dbReference type="PROSITE" id="PS50893">
    <property type="entry name" value="ABC_TRANSPORTER_2"/>
    <property type="match status" value="1"/>
</dbReference>
<feature type="transmembrane region" description="Helical" evidence="7">
    <location>
        <begin position="166"/>
        <end position="183"/>
    </location>
</feature>
<accession>A0A1H1MB67</accession>
<evidence type="ECO:0000313" key="10">
    <source>
        <dbReference type="Proteomes" id="UP000198983"/>
    </source>
</evidence>
<evidence type="ECO:0000313" key="9">
    <source>
        <dbReference type="EMBL" id="SDR83986.1"/>
    </source>
</evidence>
<organism evidence="9 10">
    <name type="scientific">Actinopolymorpha singaporensis</name>
    <dbReference type="NCBI Taxonomy" id="117157"/>
    <lineage>
        <taxon>Bacteria</taxon>
        <taxon>Bacillati</taxon>
        <taxon>Actinomycetota</taxon>
        <taxon>Actinomycetes</taxon>
        <taxon>Propionibacteriales</taxon>
        <taxon>Actinopolymorphaceae</taxon>
        <taxon>Actinopolymorpha</taxon>
    </lineage>
</organism>
<dbReference type="SMART" id="SM00382">
    <property type="entry name" value="AAA"/>
    <property type="match status" value="1"/>
</dbReference>